<dbReference type="SUPFAM" id="SSF143744">
    <property type="entry name" value="GlcG-like"/>
    <property type="match status" value="1"/>
</dbReference>
<dbReference type="AlphaFoldDB" id="A0A6A7BCC6"/>
<organism evidence="1 2">
    <name type="scientific">Plenodomus tracheiphilus IPT5</name>
    <dbReference type="NCBI Taxonomy" id="1408161"/>
    <lineage>
        <taxon>Eukaryota</taxon>
        <taxon>Fungi</taxon>
        <taxon>Dikarya</taxon>
        <taxon>Ascomycota</taxon>
        <taxon>Pezizomycotina</taxon>
        <taxon>Dothideomycetes</taxon>
        <taxon>Pleosporomycetidae</taxon>
        <taxon>Pleosporales</taxon>
        <taxon>Pleosporineae</taxon>
        <taxon>Leptosphaeriaceae</taxon>
        <taxon>Plenodomus</taxon>
    </lineage>
</organism>
<dbReference type="PIRSF" id="PIRSF008757">
    <property type="entry name" value="UCP008757"/>
    <property type="match status" value="1"/>
</dbReference>
<sequence length="183" mass="20076">MATDDISIPTHIAISEAPRDVANIASQEKNATLPYFNSTTAFRLGTALRTRLLTFSSPCVISITTPSTPPHILFHTVTTSGTTLDNDYWVARKRNSVIRWGVSSWQLHNKFEGDEEKFKAKMGLGEKAGEYAIHGGGVPIFVKGVDGLVAVCVVSGLKQWDDHQVVIEELGKLREELERPGAQ</sequence>
<protein>
    <recommendedName>
        <fullName evidence="3">DUF336-domain-containing protein</fullName>
    </recommendedName>
</protein>
<name>A0A6A7BCC6_9PLEO</name>
<dbReference type="PANTHER" id="PTHR28255">
    <property type="match status" value="1"/>
</dbReference>
<dbReference type="InterPro" id="IPR010371">
    <property type="entry name" value="YBR137W-like"/>
</dbReference>
<dbReference type="EMBL" id="MU006297">
    <property type="protein sequence ID" value="KAF2852922.1"/>
    <property type="molecule type" value="Genomic_DNA"/>
</dbReference>
<dbReference type="GO" id="GO:0072380">
    <property type="term" value="C:TRC complex"/>
    <property type="evidence" value="ECO:0007669"/>
    <property type="project" value="TreeGrafter"/>
</dbReference>
<keyword evidence="2" id="KW-1185">Reference proteome</keyword>
<evidence type="ECO:0000313" key="1">
    <source>
        <dbReference type="EMBL" id="KAF2852922.1"/>
    </source>
</evidence>
<dbReference type="Proteomes" id="UP000799423">
    <property type="component" value="Unassembled WGS sequence"/>
</dbReference>
<evidence type="ECO:0000313" key="2">
    <source>
        <dbReference type="Proteomes" id="UP000799423"/>
    </source>
</evidence>
<dbReference type="Pfam" id="PF03928">
    <property type="entry name" value="HbpS-like"/>
    <property type="match status" value="1"/>
</dbReference>
<evidence type="ECO:0008006" key="3">
    <source>
        <dbReference type="Google" id="ProtNLM"/>
    </source>
</evidence>
<dbReference type="GO" id="GO:0006620">
    <property type="term" value="P:post-translational protein targeting to endoplasmic reticulum membrane"/>
    <property type="evidence" value="ECO:0007669"/>
    <property type="project" value="TreeGrafter"/>
</dbReference>
<dbReference type="InterPro" id="IPR038084">
    <property type="entry name" value="PduO/GlcC-like_sf"/>
</dbReference>
<dbReference type="PANTHER" id="PTHR28255:SF1">
    <property type="entry name" value="UPF0303 PROTEIN YBR137W"/>
    <property type="match status" value="1"/>
</dbReference>
<gene>
    <name evidence="1" type="ORF">T440DRAFT_466492</name>
</gene>
<dbReference type="InterPro" id="IPR005624">
    <property type="entry name" value="PduO/GlcC-like"/>
</dbReference>
<dbReference type="OrthoDB" id="2209940at2759"/>
<dbReference type="Gene3D" id="3.30.450.150">
    <property type="entry name" value="Haem-degrading domain"/>
    <property type="match status" value="1"/>
</dbReference>
<proteinExistence type="predicted"/>
<reference evidence="1" key="1">
    <citation type="submission" date="2020-01" db="EMBL/GenBank/DDBJ databases">
        <authorList>
            <consortium name="DOE Joint Genome Institute"/>
            <person name="Haridas S."/>
            <person name="Albert R."/>
            <person name="Binder M."/>
            <person name="Bloem J."/>
            <person name="Labutti K."/>
            <person name="Salamov A."/>
            <person name="Andreopoulos B."/>
            <person name="Baker S.E."/>
            <person name="Barry K."/>
            <person name="Bills G."/>
            <person name="Bluhm B.H."/>
            <person name="Cannon C."/>
            <person name="Castanera R."/>
            <person name="Culley D.E."/>
            <person name="Daum C."/>
            <person name="Ezra D."/>
            <person name="Gonzalez J.B."/>
            <person name="Henrissat B."/>
            <person name="Kuo A."/>
            <person name="Liang C."/>
            <person name="Lipzen A."/>
            <person name="Lutzoni F."/>
            <person name="Magnuson J."/>
            <person name="Mondo S."/>
            <person name="Nolan M."/>
            <person name="Ohm R."/>
            <person name="Pangilinan J."/>
            <person name="Park H.-J."/>
            <person name="Ramirez L."/>
            <person name="Alfaro M."/>
            <person name="Sun H."/>
            <person name="Tritt A."/>
            <person name="Yoshinaga Y."/>
            <person name="Zwiers L.-H."/>
            <person name="Turgeon B.G."/>
            <person name="Goodwin S.B."/>
            <person name="Spatafora J.W."/>
            <person name="Crous P.W."/>
            <person name="Grigoriev I.V."/>
        </authorList>
    </citation>
    <scope>NUCLEOTIDE SEQUENCE</scope>
    <source>
        <strain evidence="1">IPT5</strain>
    </source>
</reference>
<accession>A0A6A7BCC6</accession>